<reference evidence="1 2" key="1">
    <citation type="journal article" date="2010" name="Stand. Genomic Sci.">
        <title>Complete genome sequence of Haloterrigena turkmenica type strain (4k).</title>
        <authorList>
            <person name="Saunders E."/>
            <person name="Tindall B.J."/>
            <person name="Fahnrich R."/>
            <person name="Lapidus A."/>
            <person name="Copeland A."/>
            <person name="Del Rio T.G."/>
            <person name="Lucas S."/>
            <person name="Chen F."/>
            <person name="Tice H."/>
            <person name="Cheng J.F."/>
            <person name="Han C."/>
            <person name="Detter J.C."/>
            <person name="Bruce D."/>
            <person name="Goodwin L."/>
            <person name="Chain P."/>
            <person name="Pitluck S."/>
            <person name="Pati A."/>
            <person name="Ivanova N."/>
            <person name="Mavromatis K."/>
            <person name="Chen A."/>
            <person name="Palaniappan K."/>
            <person name="Land M."/>
            <person name="Hauser L."/>
            <person name="Chang Y.J."/>
            <person name="Jeffries C.D."/>
            <person name="Brettin T."/>
            <person name="Rohde M."/>
            <person name="Goker M."/>
            <person name="Bristow J."/>
            <person name="Eisen J.A."/>
            <person name="Markowitz V."/>
            <person name="Hugenholtz P."/>
            <person name="Klenk H.P."/>
            <person name="Kyrpides N.C."/>
        </authorList>
    </citation>
    <scope>NUCLEOTIDE SEQUENCE [LARGE SCALE GENOMIC DNA]</scope>
    <source>
        <strain evidence="2">ATCC 51198 / DSM 5511 / JCM 9101 / NCIMB 13204 / VKM B-1734 / 4k</strain>
    </source>
</reference>
<organism evidence="1 2">
    <name type="scientific">Haloterrigena turkmenica (strain ATCC 51198 / DSM 5511 / JCM 9101 / NCIMB 13204 / VKM B-1734 / 4k)</name>
    <name type="common">Halococcus turkmenicus</name>
    <dbReference type="NCBI Taxonomy" id="543526"/>
    <lineage>
        <taxon>Archaea</taxon>
        <taxon>Methanobacteriati</taxon>
        <taxon>Methanobacteriota</taxon>
        <taxon>Stenosarchaea group</taxon>
        <taxon>Halobacteria</taxon>
        <taxon>Halobacteriales</taxon>
        <taxon>Natrialbaceae</taxon>
        <taxon>Haloterrigena</taxon>
    </lineage>
</organism>
<accession>D2S0Q2</accession>
<dbReference type="HOGENOM" id="CLU_176732_0_0_2"/>
<dbReference type="Proteomes" id="UP000001903">
    <property type="component" value="Plasmid pHTUR01"/>
</dbReference>
<gene>
    <name evidence="1" type="ordered locus">Htur_4122</name>
</gene>
<protein>
    <submittedName>
        <fullName evidence="1">Uncharacterized protein</fullName>
    </submittedName>
</protein>
<evidence type="ECO:0000313" key="2">
    <source>
        <dbReference type="Proteomes" id="UP000001903"/>
    </source>
</evidence>
<keyword evidence="2" id="KW-1185">Reference proteome</keyword>
<dbReference type="EMBL" id="CP001861">
    <property type="protein sequence ID" value="ADB62949.1"/>
    <property type="molecule type" value="Genomic_DNA"/>
</dbReference>
<geneLocation type="plasmid" evidence="1 2">
    <name>pHTUR01</name>
</geneLocation>
<sequence length="105" mass="12089">MHKLFKPLADARPTAHPRVTEAVDPHFESMKPRFDQVSLGIVNLTVQSQSREGSPMAKSIDEKRSLRKIMFLVELMQKRSRRISAVPTKQRDIENQHCLDVYCSV</sequence>
<name>D2S0Q2_HALTV</name>
<dbReference type="KEGG" id="htu:Htur_4122"/>
<keyword evidence="1" id="KW-0614">Plasmid</keyword>
<evidence type="ECO:0000313" key="1">
    <source>
        <dbReference type="EMBL" id="ADB62949.1"/>
    </source>
</evidence>
<dbReference type="AlphaFoldDB" id="D2S0Q2"/>
<proteinExistence type="predicted"/>